<comment type="caution">
    <text evidence="2">The sequence shown here is derived from an EMBL/GenBank/DDBJ whole genome shotgun (WGS) entry which is preliminary data.</text>
</comment>
<keyword evidence="3" id="KW-1185">Reference proteome</keyword>
<reference evidence="3" key="1">
    <citation type="journal article" date="2019" name="Int. J. Syst. Evol. Microbiol.">
        <title>The Global Catalogue of Microorganisms (GCM) 10K type strain sequencing project: providing services to taxonomists for standard genome sequencing and annotation.</title>
        <authorList>
            <consortium name="The Broad Institute Genomics Platform"/>
            <consortium name="The Broad Institute Genome Sequencing Center for Infectious Disease"/>
            <person name="Wu L."/>
            <person name="Ma J."/>
        </authorList>
    </citation>
    <scope>NUCLEOTIDE SEQUENCE [LARGE SCALE GENOMIC DNA]</scope>
    <source>
        <strain evidence="3">KCTC 52607</strain>
    </source>
</reference>
<keyword evidence="1" id="KW-0732">Signal</keyword>
<feature type="chain" id="PRO_5046437758" evidence="1">
    <location>
        <begin position="26"/>
        <end position="171"/>
    </location>
</feature>
<proteinExistence type="predicted"/>
<accession>A0ABV7EB50</accession>
<name>A0ABV7EB50_9SPHN</name>
<organism evidence="2 3">
    <name type="scientific">Alteraurantiacibacter palmitatis</name>
    <dbReference type="NCBI Taxonomy" id="2054628"/>
    <lineage>
        <taxon>Bacteria</taxon>
        <taxon>Pseudomonadati</taxon>
        <taxon>Pseudomonadota</taxon>
        <taxon>Alphaproteobacteria</taxon>
        <taxon>Sphingomonadales</taxon>
        <taxon>Erythrobacteraceae</taxon>
        <taxon>Alteraurantiacibacter</taxon>
    </lineage>
</organism>
<protein>
    <submittedName>
        <fullName evidence="2">Uncharacterized protein</fullName>
    </submittedName>
</protein>
<feature type="signal peptide" evidence="1">
    <location>
        <begin position="1"/>
        <end position="25"/>
    </location>
</feature>
<sequence length="171" mass="18701">MMMPKFATAIPLALAAMAVSVGASAQESAWGYFEDEAGVLQAGVQTPDGRQLILKCNAPGERSVFAVLYTPAALGAPSTRANIRDIQLQYDNGPPVTRRWRYYQFTVEAVNTRRDQELPPFLQRLADVQNLKVRLTPVDGAPQSIEFNVSGAREAIGRVYESCRDSTNPLG</sequence>
<gene>
    <name evidence="2" type="ORF">ACFODU_14855</name>
</gene>
<evidence type="ECO:0000313" key="2">
    <source>
        <dbReference type="EMBL" id="MFC3099074.1"/>
    </source>
</evidence>
<dbReference type="RefSeq" id="WP_336924450.1">
    <property type="nucleotide sequence ID" value="NZ_JBANRO010000001.1"/>
</dbReference>
<dbReference type="Proteomes" id="UP001595456">
    <property type="component" value="Unassembled WGS sequence"/>
</dbReference>
<evidence type="ECO:0000313" key="3">
    <source>
        <dbReference type="Proteomes" id="UP001595456"/>
    </source>
</evidence>
<evidence type="ECO:0000256" key="1">
    <source>
        <dbReference type="SAM" id="SignalP"/>
    </source>
</evidence>
<dbReference type="EMBL" id="JBHRST010000022">
    <property type="protein sequence ID" value="MFC3099074.1"/>
    <property type="molecule type" value="Genomic_DNA"/>
</dbReference>